<evidence type="ECO:0000259" key="1">
    <source>
        <dbReference type="PROSITE" id="PS50879"/>
    </source>
</evidence>
<comment type="caution">
    <text evidence="2">The sequence shown here is derived from an EMBL/GenBank/DDBJ whole genome shotgun (WGS) entry which is preliminary data.</text>
</comment>
<dbReference type="Pfam" id="PF00075">
    <property type="entry name" value="RNase_H"/>
    <property type="match status" value="1"/>
</dbReference>
<proteinExistence type="predicted"/>
<organism evidence="2 3">
    <name type="scientific">Araneus ventricosus</name>
    <name type="common">Orbweaver spider</name>
    <name type="synonym">Epeira ventricosa</name>
    <dbReference type="NCBI Taxonomy" id="182803"/>
    <lineage>
        <taxon>Eukaryota</taxon>
        <taxon>Metazoa</taxon>
        <taxon>Ecdysozoa</taxon>
        <taxon>Arthropoda</taxon>
        <taxon>Chelicerata</taxon>
        <taxon>Arachnida</taxon>
        <taxon>Araneae</taxon>
        <taxon>Araneomorphae</taxon>
        <taxon>Entelegynae</taxon>
        <taxon>Araneoidea</taxon>
        <taxon>Araneidae</taxon>
        <taxon>Araneus</taxon>
    </lineage>
</organism>
<dbReference type="InterPro" id="IPR036397">
    <property type="entry name" value="RNaseH_sf"/>
</dbReference>
<feature type="domain" description="RNase H type-1" evidence="1">
    <location>
        <begin position="1"/>
        <end position="126"/>
    </location>
</feature>
<name>A0A4Y2HY47_ARAVE</name>
<sequence length="154" mass="17636">MYTLYIDGSKIQNRVECAFFHFQANVEIYSELFRLSVEATVFTAEVVAIQQAVKYIIGRQLRKAKIISDSRSALMSLASVHERRIINEIKDNIKKFSRDIQLICIRAHRGFEGKERADQLAKMASTKDHVGFSFCTSRIQIKNGGMARTLVELF</sequence>
<dbReference type="Proteomes" id="UP000499080">
    <property type="component" value="Unassembled WGS sequence"/>
</dbReference>
<dbReference type="Gene3D" id="3.30.420.10">
    <property type="entry name" value="Ribonuclease H-like superfamily/Ribonuclease H"/>
    <property type="match status" value="1"/>
</dbReference>
<dbReference type="InterPro" id="IPR002156">
    <property type="entry name" value="RNaseH_domain"/>
</dbReference>
<protein>
    <recommendedName>
        <fullName evidence="1">RNase H type-1 domain-containing protein</fullName>
    </recommendedName>
</protein>
<reference evidence="2 3" key="1">
    <citation type="journal article" date="2019" name="Sci. Rep.">
        <title>Orb-weaving spider Araneus ventricosus genome elucidates the spidroin gene catalogue.</title>
        <authorList>
            <person name="Kono N."/>
            <person name="Nakamura H."/>
            <person name="Ohtoshi R."/>
            <person name="Moran D.A.P."/>
            <person name="Shinohara A."/>
            <person name="Yoshida Y."/>
            <person name="Fujiwara M."/>
            <person name="Mori M."/>
            <person name="Tomita M."/>
            <person name="Arakawa K."/>
        </authorList>
    </citation>
    <scope>NUCLEOTIDE SEQUENCE [LARGE SCALE GENOMIC DNA]</scope>
</reference>
<dbReference type="OrthoDB" id="411823at2759"/>
<gene>
    <name evidence="2" type="ORF">AVEN_1799_1</name>
</gene>
<dbReference type="SUPFAM" id="SSF53098">
    <property type="entry name" value="Ribonuclease H-like"/>
    <property type="match status" value="1"/>
</dbReference>
<dbReference type="GO" id="GO:0004523">
    <property type="term" value="F:RNA-DNA hybrid ribonuclease activity"/>
    <property type="evidence" value="ECO:0007669"/>
    <property type="project" value="InterPro"/>
</dbReference>
<dbReference type="EMBL" id="BGPR01002233">
    <property type="protein sequence ID" value="GBM70152.1"/>
    <property type="molecule type" value="Genomic_DNA"/>
</dbReference>
<accession>A0A4Y2HY47</accession>
<keyword evidence="3" id="KW-1185">Reference proteome</keyword>
<evidence type="ECO:0000313" key="3">
    <source>
        <dbReference type="Proteomes" id="UP000499080"/>
    </source>
</evidence>
<dbReference type="AlphaFoldDB" id="A0A4Y2HY47"/>
<evidence type="ECO:0000313" key="2">
    <source>
        <dbReference type="EMBL" id="GBM70152.1"/>
    </source>
</evidence>
<dbReference type="InterPro" id="IPR012337">
    <property type="entry name" value="RNaseH-like_sf"/>
</dbReference>
<dbReference type="CDD" id="cd09276">
    <property type="entry name" value="Rnase_HI_RT_non_LTR"/>
    <property type="match status" value="1"/>
</dbReference>
<dbReference type="PROSITE" id="PS50879">
    <property type="entry name" value="RNASE_H_1"/>
    <property type="match status" value="1"/>
</dbReference>
<dbReference type="GO" id="GO:0003676">
    <property type="term" value="F:nucleic acid binding"/>
    <property type="evidence" value="ECO:0007669"/>
    <property type="project" value="InterPro"/>
</dbReference>